<reference evidence="4" key="1">
    <citation type="submission" date="2017-10" db="EMBL/GenBank/DDBJ databases">
        <title>Rapid genome shrinkage in a self-fertile nematode reveals novel sperm competition proteins.</title>
        <authorList>
            <person name="Yin D."/>
            <person name="Schwarz E.M."/>
            <person name="Thomas C.G."/>
            <person name="Felde R.L."/>
            <person name="Korf I.F."/>
            <person name="Cutter A.D."/>
            <person name="Schartner C.M."/>
            <person name="Ralston E.J."/>
            <person name="Meyer B.J."/>
            <person name="Haag E.S."/>
        </authorList>
    </citation>
    <scope>NUCLEOTIDE SEQUENCE [LARGE SCALE GENOMIC DNA]</scope>
    <source>
        <strain evidence="4">JU1422</strain>
    </source>
</reference>
<evidence type="ECO:0000256" key="2">
    <source>
        <dbReference type="SAM" id="Phobius"/>
    </source>
</evidence>
<sequence>MINLYNNNVFIGRNIAPSSTTSTTTLATTTTVTTTTTITTTTSTTTTELPTTTESYLSTVIAAVFILFAIGACSIGAYFAYKYFFKVDKTKSVPSNGKIQKKRAPQAKKKVPKKPKKSFEEEKSSTIEYEEKKHFSGILVNV</sequence>
<feature type="compositionally biased region" description="Basic residues" evidence="1">
    <location>
        <begin position="99"/>
        <end position="116"/>
    </location>
</feature>
<protein>
    <submittedName>
        <fullName evidence="3">Uncharacterized protein</fullName>
    </submittedName>
</protein>
<name>A0A2G5UFD7_9PELO</name>
<dbReference type="Proteomes" id="UP000230233">
    <property type="component" value="Chromosome III"/>
</dbReference>
<organism evidence="3 4">
    <name type="scientific">Caenorhabditis nigoni</name>
    <dbReference type="NCBI Taxonomy" id="1611254"/>
    <lineage>
        <taxon>Eukaryota</taxon>
        <taxon>Metazoa</taxon>
        <taxon>Ecdysozoa</taxon>
        <taxon>Nematoda</taxon>
        <taxon>Chromadorea</taxon>
        <taxon>Rhabditida</taxon>
        <taxon>Rhabditina</taxon>
        <taxon>Rhabditomorpha</taxon>
        <taxon>Rhabditoidea</taxon>
        <taxon>Rhabditidae</taxon>
        <taxon>Peloderinae</taxon>
        <taxon>Caenorhabditis</taxon>
    </lineage>
</organism>
<dbReference type="EMBL" id="PDUG01000003">
    <property type="protein sequence ID" value="PIC38258.1"/>
    <property type="molecule type" value="Genomic_DNA"/>
</dbReference>
<evidence type="ECO:0000313" key="4">
    <source>
        <dbReference type="Proteomes" id="UP000230233"/>
    </source>
</evidence>
<evidence type="ECO:0000313" key="3">
    <source>
        <dbReference type="EMBL" id="PIC38258.1"/>
    </source>
</evidence>
<keyword evidence="2" id="KW-1133">Transmembrane helix</keyword>
<keyword evidence="2" id="KW-0472">Membrane</keyword>
<keyword evidence="2" id="KW-0812">Transmembrane</keyword>
<dbReference type="AlphaFoldDB" id="A0A2G5UFD7"/>
<feature type="compositionally biased region" description="Basic and acidic residues" evidence="1">
    <location>
        <begin position="117"/>
        <end position="127"/>
    </location>
</feature>
<feature type="transmembrane region" description="Helical" evidence="2">
    <location>
        <begin position="56"/>
        <end position="81"/>
    </location>
</feature>
<proteinExistence type="predicted"/>
<gene>
    <name evidence="3" type="primary">Cnig_chr_III.g10323</name>
    <name evidence="3" type="ORF">B9Z55_010323</name>
</gene>
<feature type="region of interest" description="Disordered" evidence="1">
    <location>
        <begin position="93"/>
        <end position="127"/>
    </location>
</feature>
<evidence type="ECO:0000256" key="1">
    <source>
        <dbReference type="SAM" id="MobiDB-lite"/>
    </source>
</evidence>
<keyword evidence="4" id="KW-1185">Reference proteome</keyword>
<accession>A0A2G5UFD7</accession>
<comment type="caution">
    <text evidence="3">The sequence shown here is derived from an EMBL/GenBank/DDBJ whole genome shotgun (WGS) entry which is preliminary data.</text>
</comment>